<keyword evidence="3" id="KW-1185">Reference proteome</keyword>
<sequence>MASTTTSLIGELTDPSSWGEDVKLNMDNCHIWSHRVGLMLRHHHLNKYIRIKASDISDTPSEEDIGNLSLASSYIQQTMSLPLLALFVKDDEEVLQDSRKLWKKITDSELLIPKGKAAFIRFHTQLGNPRLKDFKNPAEFVVKCIEIQKLRAATEVSLTDDLENLAALVRNLPRELEELGLKWRLSDYEGLTGNEAAVQIKDAQAVFDSLPKVEKPRERSRDVRRPTHREPRRDNGRRRGGERRGSERRSDDRRGARRV</sequence>
<comment type="caution">
    <text evidence="2">The sequence shown here is derived from an EMBL/GenBank/DDBJ whole genome shotgun (WGS) entry which is preliminary data.</text>
</comment>
<evidence type="ECO:0000313" key="3">
    <source>
        <dbReference type="Proteomes" id="UP001595075"/>
    </source>
</evidence>
<organism evidence="2 3">
    <name type="scientific">Oculimacula yallundae</name>
    <dbReference type="NCBI Taxonomy" id="86028"/>
    <lineage>
        <taxon>Eukaryota</taxon>
        <taxon>Fungi</taxon>
        <taxon>Dikarya</taxon>
        <taxon>Ascomycota</taxon>
        <taxon>Pezizomycotina</taxon>
        <taxon>Leotiomycetes</taxon>
        <taxon>Helotiales</taxon>
        <taxon>Ploettnerulaceae</taxon>
        <taxon>Oculimacula</taxon>
    </lineage>
</organism>
<proteinExistence type="predicted"/>
<protein>
    <submittedName>
        <fullName evidence="2">Uncharacterized protein</fullName>
    </submittedName>
</protein>
<dbReference type="Proteomes" id="UP001595075">
    <property type="component" value="Unassembled WGS sequence"/>
</dbReference>
<evidence type="ECO:0000256" key="1">
    <source>
        <dbReference type="SAM" id="MobiDB-lite"/>
    </source>
</evidence>
<name>A0ABR4BYQ7_9HELO</name>
<reference evidence="2 3" key="1">
    <citation type="journal article" date="2024" name="Commun. Biol.">
        <title>Comparative genomic analysis of thermophilic fungi reveals convergent evolutionary adaptations and gene losses.</title>
        <authorList>
            <person name="Steindorff A.S."/>
            <person name="Aguilar-Pontes M.V."/>
            <person name="Robinson A.J."/>
            <person name="Andreopoulos B."/>
            <person name="LaButti K."/>
            <person name="Kuo A."/>
            <person name="Mondo S."/>
            <person name="Riley R."/>
            <person name="Otillar R."/>
            <person name="Haridas S."/>
            <person name="Lipzen A."/>
            <person name="Grimwood J."/>
            <person name="Schmutz J."/>
            <person name="Clum A."/>
            <person name="Reid I.D."/>
            <person name="Moisan M.C."/>
            <person name="Butler G."/>
            <person name="Nguyen T.T.M."/>
            <person name="Dewar K."/>
            <person name="Conant G."/>
            <person name="Drula E."/>
            <person name="Henrissat B."/>
            <person name="Hansel C."/>
            <person name="Singer S."/>
            <person name="Hutchinson M.I."/>
            <person name="de Vries R.P."/>
            <person name="Natvig D.O."/>
            <person name="Powell A.J."/>
            <person name="Tsang A."/>
            <person name="Grigoriev I.V."/>
        </authorList>
    </citation>
    <scope>NUCLEOTIDE SEQUENCE [LARGE SCALE GENOMIC DNA]</scope>
    <source>
        <strain evidence="2 3">CBS 494.80</strain>
    </source>
</reference>
<feature type="compositionally biased region" description="Basic and acidic residues" evidence="1">
    <location>
        <begin position="211"/>
        <end position="259"/>
    </location>
</feature>
<accession>A0ABR4BYQ7</accession>
<dbReference type="EMBL" id="JAZHXI010000016">
    <property type="protein sequence ID" value="KAL2062752.1"/>
    <property type="molecule type" value="Genomic_DNA"/>
</dbReference>
<feature type="region of interest" description="Disordered" evidence="1">
    <location>
        <begin position="209"/>
        <end position="259"/>
    </location>
</feature>
<gene>
    <name evidence="2" type="ORF">VTL71DRAFT_5824</name>
</gene>
<evidence type="ECO:0000313" key="2">
    <source>
        <dbReference type="EMBL" id="KAL2062752.1"/>
    </source>
</evidence>